<keyword evidence="2 4" id="KW-0808">Transferase</keyword>
<dbReference type="GO" id="GO:0006083">
    <property type="term" value="P:acetate metabolic process"/>
    <property type="evidence" value="ECO:0007669"/>
    <property type="project" value="InterPro"/>
</dbReference>
<dbReference type="InterPro" id="IPR038460">
    <property type="entry name" value="AcetylCoA_hyd_C_sf"/>
</dbReference>
<dbReference type="Gene3D" id="3.40.1080.10">
    <property type="entry name" value="Glutaconate Coenzyme A-transferase"/>
    <property type="match status" value="1"/>
</dbReference>
<dbReference type="Pfam" id="PF13336">
    <property type="entry name" value="AcetylCoA_hyd_C"/>
    <property type="match status" value="1"/>
</dbReference>
<dbReference type="InterPro" id="IPR000182">
    <property type="entry name" value="GNAT_dom"/>
</dbReference>
<evidence type="ECO:0000259" key="3">
    <source>
        <dbReference type="PROSITE" id="PS51186"/>
    </source>
</evidence>
<dbReference type="SUPFAM" id="SSF100950">
    <property type="entry name" value="NagB/RpiA/CoA transferase-like"/>
    <property type="match status" value="2"/>
</dbReference>
<protein>
    <submittedName>
        <fullName evidence="4">Acetyl-CoA hydrolase/transferase</fullName>
    </submittedName>
</protein>
<dbReference type="STRING" id="1110509.Mhar_1839"/>
<name>G7WPJ5_METH6</name>
<keyword evidence="4" id="KW-0378">Hydrolase</keyword>
<gene>
    <name evidence="4" type="ordered locus">Mhar_1839</name>
</gene>
<sequence>MALYPDDNSSELEAMKKRWPKKFWPETAIFERIHPGDRIFVGTGCGEPQHLVGALKRYVEKRPNSLTGAEMIHVWTLGIAPCAEEQFRENFRLNSFFVGSRSRDAINRGDADYTPIFLSEVPALFRHGAIPIDVALVQTSPPDRHGYLRLGISVDIVKAAVEAAEIVIAQINPRMPRIPGDGFVSVEEVDHLVFCDEPLLEYHDPAPDEIARKIGEYVARIVEDGSTIQVGYGSVPNAVLACLGEKKHLGVHTELFTDGIADLMKSGAVDNSRKTIDRGKAVASFCMGSAETYRYLDDNPLVEFRSIDYTNSPLVIAKNRRMTAINSALEIDLSGQATAESLAGSHYSGIGGQADFMRGSVLSQAGRSILALPSTADGGRTSRIVPTLRPGSGVTLSRGDVHYVVTEYGIAYLHAKNVRERALDLIAIAHPDFRPQLIEEAKRMGLIYGDQAFIPGEGGIYPESLEVRRTTKAGLPILLRPVKITDEPLLKEFFHQLSDDSLYSRFMTTKKELSHPWLQEFSVVDYSKKMVILATVEDRPAGRETVIGIGQYGLLGESMMAEVAYVVRDDYHRQGVGRELLARLTHLARKQGVQGFVAEVLSTNVRIFRMFQKMGFVVEKVWEEDGVYEMRTPFGEPGEVEGGGDACRD</sequence>
<evidence type="ECO:0000313" key="4">
    <source>
        <dbReference type="EMBL" id="AET65196.1"/>
    </source>
</evidence>
<evidence type="ECO:0000256" key="1">
    <source>
        <dbReference type="ARBA" id="ARBA00009632"/>
    </source>
</evidence>
<feature type="domain" description="N-acetyltransferase" evidence="3">
    <location>
        <begin position="477"/>
        <end position="635"/>
    </location>
</feature>
<dbReference type="InterPro" id="IPR003702">
    <property type="entry name" value="ActCoA_hydro_N"/>
</dbReference>
<dbReference type="InterPro" id="IPR016181">
    <property type="entry name" value="Acyl_CoA_acyltransferase"/>
</dbReference>
<dbReference type="GO" id="GO:0016787">
    <property type="term" value="F:hydrolase activity"/>
    <property type="evidence" value="ECO:0007669"/>
    <property type="project" value="UniProtKB-KW"/>
</dbReference>
<proteinExistence type="inferred from homology"/>
<dbReference type="HOGENOM" id="CLU_030703_1_0_2"/>
<dbReference type="Gene3D" id="3.40.630.30">
    <property type="match status" value="1"/>
</dbReference>
<dbReference type="Gene3D" id="3.30.750.70">
    <property type="entry name" value="4-hydroxybutyrate coenzyme like domains"/>
    <property type="match status" value="1"/>
</dbReference>
<comment type="similarity">
    <text evidence="1">Belongs to the acetyl-CoA hydrolase/transferase family.</text>
</comment>
<dbReference type="Proteomes" id="UP000005877">
    <property type="component" value="Chromosome"/>
</dbReference>
<dbReference type="PATRIC" id="fig|1110509.7.peg.2037"/>
<reference evidence="4 5" key="1">
    <citation type="journal article" date="2012" name="PLoS ONE">
        <title>The genome characteristics and predicted function of methyl-group oxidation pathway in the obligate aceticlastic methanogens, Methanosaeta spp.</title>
        <authorList>
            <person name="Zhu J."/>
            <person name="Zheng H."/>
            <person name="Ai G."/>
            <person name="Zhang G."/>
            <person name="Liu D."/>
            <person name="Liu X."/>
            <person name="Dong X."/>
        </authorList>
    </citation>
    <scope>NUCLEOTIDE SEQUENCE [LARGE SCALE GENOMIC DNA]</scope>
    <source>
        <strain evidence="4 5">6Ac</strain>
    </source>
</reference>
<dbReference type="PANTHER" id="PTHR21432:SF20">
    <property type="entry name" value="ACETYL-COA HYDROLASE"/>
    <property type="match status" value="1"/>
</dbReference>
<dbReference type="Pfam" id="PF02550">
    <property type="entry name" value="AcetylCoA_hydro"/>
    <property type="match status" value="1"/>
</dbReference>
<dbReference type="EMBL" id="CP003117">
    <property type="protein sequence ID" value="AET65196.1"/>
    <property type="molecule type" value="Genomic_DNA"/>
</dbReference>
<evidence type="ECO:0000313" key="5">
    <source>
        <dbReference type="Proteomes" id="UP000005877"/>
    </source>
</evidence>
<dbReference type="InterPro" id="IPR037171">
    <property type="entry name" value="NagB/RpiA_transferase-like"/>
</dbReference>
<dbReference type="Gene3D" id="3.40.1080.20">
    <property type="entry name" value="Acetyl-CoA hydrolase/transferase C-terminal domain"/>
    <property type="match status" value="1"/>
</dbReference>
<dbReference type="GO" id="GO:0008775">
    <property type="term" value="F:acetate CoA-transferase activity"/>
    <property type="evidence" value="ECO:0007669"/>
    <property type="project" value="InterPro"/>
</dbReference>
<dbReference type="CDD" id="cd04301">
    <property type="entry name" value="NAT_SF"/>
    <property type="match status" value="1"/>
</dbReference>
<dbReference type="GO" id="GO:0016747">
    <property type="term" value="F:acyltransferase activity, transferring groups other than amino-acyl groups"/>
    <property type="evidence" value="ECO:0007669"/>
    <property type="project" value="InterPro"/>
</dbReference>
<dbReference type="SUPFAM" id="SSF55729">
    <property type="entry name" value="Acyl-CoA N-acyltransferases (Nat)"/>
    <property type="match status" value="1"/>
</dbReference>
<dbReference type="AlphaFoldDB" id="G7WPJ5"/>
<organism evidence="4 5">
    <name type="scientific">Methanothrix harundinacea (strain 6Ac)</name>
    <name type="common">Methanosaeta harundinacea</name>
    <dbReference type="NCBI Taxonomy" id="1110509"/>
    <lineage>
        <taxon>Archaea</taxon>
        <taxon>Methanobacteriati</taxon>
        <taxon>Methanobacteriota</taxon>
        <taxon>Stenosarchaea group</taxon>
        <taxon>Methanomicrobia</taxon>
        <taxon>Methanotrichales</taxon>
        <taxon>Methanotrichaceae</taxon>
        <taxon>Methanothrix</taxon>
    </lineage>
</organism>
<dbReference type="KEGG" id="mhi:Mhar_1839"/>
<dbReference type="Pfam" id="PF13302">
    <property type="entry name" value="Acetyltransf_3"/>
    <property type="match status" value="1"/>
</dbReference>
<dbReference type="PROSITE" id="PS51186">
    <property type="entry name" value="GNAT"/>
    <property type="match status" value="1"/>
</dbReference>
<evidence type="ECO:0000256" key="2">
    <source>
        <dbReference type="ARBA" id="ARBA00022679"/>
    </source>
</evidence>
<dbReference type="InterPro" id="IPR046433">
    <property type="entry name" value="ActCoA_hydro"/>
</dbReference>
<accession>G7WPJ5</accession>
<dbReference type="PANTHER" id="PTHR21432">
    <property type="entry name" value="ACETYL-COA HYDROLASE-RELATED"/>
    <property type="match status" value="1"/>
</dbReference>
<keyword evidence="5" id="KW-1185">Reference proteome</keyword>
<dbReference type="InterPro" id="IPR026888">
    <property type="entry name" value="AcetylCoA_hyd_C"/>
</dbReference>